<proteinExistence type="predicted"/>
<accession>A0ABR8D5U3</accession>
<evidence type="ECO:0000313" key="2">
    <source>
        <dbReference type="Proteomes" id="UP000661112"/>
    </source>
</evidence>
<sequence>MARDKFALFSGRQFSSFSRGKLESIFQDIDNLDASNLLNTSLDNWCDFYENSCKFEMLEILEDEITTDQEEALVPVMNPYRGYTQEKGTKFNFFIPFKGEKELFSYQSSVLIGDVNNTLLAQIDNNEIILEYTEWHPEIIRIQSQFKQDLSKIRENIRYINQEVSAFNNSIRTKIKSKLESRQQKLLQDQNLVAALGYPLRRRDNTPETYVVPTVRRKISIPRPSASTTPFIPEPTLDMQEYEHILSVINNMVMVMEKSPKAFKDMREEDLRQHFLVQLNGHYEGQATGETFNFQGKTDILIRAGNRNIFIAECKFWGGEEKLKETLDQLLGYTSWRDTKIALIIFNRNKNFSAVVKQIPKIIKSHGNFKRELDYNCETGFRCLLHHPDDVNRELILTSLAFDVPQ</sequence>
<protein>
    <recommendedName>
        <fullName evidence="3">Restriction endonuclease type IV Mrr domain-containing protein</fullName>
    </recommendedName>
</protein>
<dbReference type="EMBL" id="JACJSG010000025">
    <property type="protein sequence ID" value="MBD2502524.1"/>
    <property type="molecule type" value="Genomic_DNA"/>
</dbReference>
<keyword evidence="2" id="KW-1185">Reference proteome</keyword>
<evidence type="ECO:0008006" key="3">
    <source>
        <dbReference type="Google" id="ProtNLM"/>
    </source>
</evidence>
<dbReference type="Proteomes" id="UP000661112">
    <property type="component" value="Unassembled WGS sequence"/>
</dbReference>
<organism evidence="1 2">
    <name type="scientific">Anabaena azotica FACHB-119</name>
    <dbReference type="NCBI Taxonomy" id="947527"/>
    <lineage>
        <taxon>Bacteria</taxon>
        <taxon>Bacillati</taxon>
        <taxon>Cyanobacteriota</taxon>
        <taxon>Cyanophyceae</taxon>
        <taxon>Nostocales</taxon>
        <taxon>Nostocaceae</taxon>
        <taxon>Anabaena</taxon>
        <taxon>Anabaena azotica</taxon>
    </lineage>
</organism>
<reference evidence="1 2" key="1">
    <citation type="journal article" date="2020" name="ISME J.">
        <title>Comparative genomics reveals insights into cyanobacterial evolution and habitat adaptation.</title>
        <authorList>
            <person name="Chen M.Y."/>
            <person name="Teng W.K."/>
            <person name="Zhao L."/>
            <person name="Hu C.X."/>
            <person name="Zhou Y.K."/>
            <person name="Han B.P."/>
            <person name="Song L.R."/>
            <person name="Shu W.S."/>
        </authorList>
    </citation>
    <scope>NUCLEOTIDE SEQUENCE [LARGE SCALE GENOMIC DNA]</scope>
    <source>
        <strain evidence="1 2">FACHB-119</strain>
    </source>
</reference>
<gene>
    <name evidence="1" type="ORF">H6G83_18230</name>
</gene>
<name>A0ABR8D5U3_9NOST</name>
<comment type="caution">
    <text evidence="1">The sequence shown here is derived from an EMBL/GenBank/DDBJ whole genome shotgun (WGS) entry which is preliminary data.</text>
</comment>
<evidence type="ECO:0000313" key="1">
    <source>
        <dbReference type="EMBL" id="MBD2502524.1"/>
    </source>
</evidence>